<dbReference type="GO" id="GO:0006355">
    <property type="term" value="P:regulation of DNA-templated transcription"/>
    <property type="evidence" value="ECO:0007669"/>
    <property type="project" value="InterPro"/>
</dbReference>
<evidence type="ECO:0000259" key="1">
    <source>
        <dbReference type="SMART" id="SM00421"/>
    </source>
</evidence>
<evidence type="ECO:0000313" key="2">
    <source>
        <dbReference type="EMBL" id="KFB71891.1"/>
    </source>
</evidence>
<dbReference type="SMART" id="SM00421">
    <property type="entry name" value="HTH_LUXR"/>
    <property type="match status" value="1"/>
</dbReference>
<organism evidence="2 3">
    <name type="scientific">Candidatus Accumulibacter phosphatis</name>
    <dbReference type="NCBI Taxonomy" id="327160"/>
    <lineage>
        <taxon>Bacteria</taxon>
        <taxon>Pseudomonadati</taxon>
        <taxon>Pseudomonadota</taxon>
        <taxon>Betaproteobacteria</taxon>
        <taxon>Candidatus Accumulibacter</taxon>
    </lineage>
</organism>
<gene>
    <name evidence="2" type="ORF">AW09_002953</name>
</gene>
<dbReference type="Proteomes" id="UP000020077">
    <property type="component" value="Unassembled WGS sequence"/>
</dbReference>
<feature type="domain" description="HTH luxR-type" evidence="1">
    <location>
        <begin position="316"/>
        <end position="373"/>
    </location>
</feature>
<proteinExistence type="predicted"/>
<comment type="caution">
    <text evidence="2">The sequence shown here is derived from an EMBL/GenBank/DDBJ whole genome shotgun (WGS) entry which is preliminary data.</text>
</comment>
<dbReference type="GO" id="GO:0003677">
    <property type="term" value="F:DNA binding"/>
    <property type="evidence" value="ECO:0007669"/>
    <property type="project" value="InterPro"/>
</dbReference>
<accession>A0A080LTT1</accession>
<dbReference type="EMBL" id="JDVG02000472">
    <property type="protein sequence ID" value="KFB71891.1"/>
    <property type="molecule type" value="Genomic_DNA"/>
</dbReference>
<dbReference type="AlphaFoldDB" id="A0A080LTT1"/>
<dbReference type="InterPro" id="IPR000792">
    <property type="entry name" value="Tscrpt_reg_LuxR_C"/>
</dbReference>
<dbReference type="InterPro" id="IPR036388">
    <property type="entry name" value="WH-like_DNA-bd_sf"/>
</dbReference>
<dbReference type="SUPFAM" id="SSF46894">
    <property type="entry name" value="C-terminal effector domain of the bipartite response regulators"/>
    <property type="match status" value="1"/>
</dbReference>
<reference evidence="2 3" key="1">
    <citation type="submission" date="2014-02" db="EMBL/GenBank/DDBJ databases">
        <title>Expanding our view of genomic diversity in Candidatus Accumulibacter clades.</title>
        <authorList>
            <person name="Skennerton C.T."/>
            <person name="Barr J.J."/>
            <person name="Slater F.R."/>
            <person name="Bond P.L."/>
            <person name="Tyson G.W."/>
        </authorList>
    </citation>
    <scope>NUCLEOTIDE SEQUENCE [LARGE SCALE GENOMIC DNA]</scope>
    <source>
        <strain evidence="3">BA-91</strain>
    </source>
</reference>
<evidence type="ECO:0000313" key="3">
    <source>
        <dbReference type="Proteomes" id="UP000020077"/>
    </source>
</evidence>
<sequence length="379" mass="41717">MDELDRFSRLVHLLQEAALEPNLWDAVVSEIVAATGGSDGILFSPELPPSMGGFWASKAILPHHMETYATHYCSKDVWRHSRPNLYRIDGRLIPDEELIDPVSMLRSEFYCDFLKQLEVGRLVCGVVHSSDSPAVAGGLLLSIFKPMHKERFDAQQQELVRRLLPHVRTAFNTWRLLGAHQRTHELSYATLNALAAAVLLIDRESRILFANEAAEGLFAEADGLAMRNGVLVGATVRETARIQAFVAGLFAPLNGAPGICVHPVARPSGKRAYACFAHPLPPGTGMYGLTSTPAMILFIRDPASRCTLEPEMLEQLHGLTRCEALLASLLAQGMTLHDAAAIRGISYETARCQLKSVFGKTGCYRQAELVAFLVNGYRR</sequence>
<protein>
    <recommendedName>
        <fullName evidence="1">HTH luxR-type domain-containing protein</fullName>
    </recommendedName>
</protein>
<dbReference type="Gene3D" id="1.10.10.10">
    <property type="entry name" value="Winged helix-like DNA-binding domain superfamily/Winged helix DNA-binding domain"/>
    <property type="match status" value="1"/>
</dbReference>
<dbReference type="InterPro" id="IPR016032">
    <property type="entry name" value="Sig_transdc_resp-reg_C-effctor"/>
</dbReference>
<name>A0A080LTT1_9PROT</name>